<feature type="transmembrane region" description="Helical" evidence="1">
    <location>
        <begin position="293"/>
        <end position="310"/>
    </location>
</feature>
<organism evidence="3 4">
    <name type="scientific">Granulicella mallensis (strain ATCC BAA-1857 / DSM 23137 / MP5ACTX8)</name>
    <dbReference type="NCBI Taxonomy" id="682795"/>
    <lineage>
        <taxon>Bacteria</taxon>
        <taxon>Pseudomonadati</taxon>
        <taxon>Acidobacteriota</taxon>
        <taxon>Terriglobia</taxon>
        <taxon>Terriglobales</taxon>
        <taxon>Acidobacteriaceae</taxon>
        <taxon>Granulicella</taxon>
    </lineage>
</organism>
<gene>
    <name evidence="3" type="ordered locus">AciX8_2561</name>
</gene>
<dbReference type="InterPro" id="IPR002656">
    <property type="entry name" value="Acyl_transf_3_dom"/>
</dbReference>
<evidence type="ECO:0000313" key="4">
    <source>
        <dbReference type="Proteomes" id="UP000007113"/>
    </source>
</evidence>
<sequence length="404" mass="44833">MFGAHLIVSIPKDSIRQASEGSIHLDALRGAAALIVFANHTRALYFSSLLKPAQPAHALAVQRPSTQQSIVPEGFGEIKFASEAVVIFFVLSGYLVGGSVIRSLRTARWSWRVYLTKRITRLWIVLIPAILIGVTLDYVGIHISGPGSVYTQPAGMELGVAFKLFERFHPTVLIGNALFLEGILVPFPGTNASIWSLVNEFWYYLAFPLAALALATKRHWLLRLTWGIGACAILIFVGWPIAILFPIWVFGALASVLPRKLSLKQAKGLSWISGALLLVGMFGVRLLPVRAVQAEYIVGLLTSLLLWCVVQQTSPAKEGLYKTVAGFFSRISYTLYLFHLPMAVFLCGLLNSPWHGWAYTPKNVAMYLASDTVIVILVYGLWRLFESNTDLIRAKVFERERRMS</sequence>
<protein>
    <submittedName>
        <fullName evidence="3">Acyltransferase 3</fullName>
    </submittedName>
</protein>
<dbReference type="HOGENOM" id="CLU_005679_14_0_0"/>
<feature type="transmembrane region" description="Helical" evidence="1">
    <location>
        <begin position="122"/>
        <end position="141"/>
    </location>
</feature>
<feature type="transmembrane region" description="Helical" evidence="1">
    <location>
        <begin position="226"/>
        <end position="257"/>
    </location>
</feature>
<feature type="transmembrane region" description="Helical" evidence="1">
    <location>
        <begin position="364"/>
        <end position="385"/>
    </location>
</feature>
<evidence type="ECO:0000259" key="2">
    <source>
        <dbReference type="Pfam" id="PF01757"/>
    </source>
</evidence>
<proteinExistence type="predicted"/>
<dbReference type="KEGG" id="gma:AciX8_2561"/>
<keyword evidence="1" id="KW-0812">Transmembrane</keyword>
<evidence type="ECO:0000313" key="3">
    <source>
        <dbReference type="EMBL" id="AEU36874.1"/>
    </source>
</evidence>
<feature type="domain" description="Acyltransferase 3" evidence="2">
    <location>
        <begin position="25"/>
        <end position="377"/>
    </location>
</feature>
<keyword evidence="3" id="KW-0012">Acyltransferase</keyword>
<dbReference type="GO" id="GO:0016747">
    <property type="term" value="F:acyltransferase activity, transferring groups other than amino-acyl groups"/>
    <property type="evidence" value="ECO:0007669"/>
    <property type="project" value="InterPro"/>
</dbReference>
<reference evidence="3 4" key="1">
    <citation type="submission" date="2011-11" db="EMBL/GenBank/DDBJ databases">
        <title>Complete sequence of Granulicella mallensis MP5ACTX8.</title>
        <authorList>
            <consortium name="US DOE Joint Genome Institute"/>
            <person name="Lucas S."/>
            <person name="Copeland A."/>
            <person name="Lapidus A."/>
            <person name="Cheng J.-F."/>
            <person name="Goodwin L."/>
            <person name="Pitluck S."/>
            <person name="Peters L."/>
            <person name="Lu M."/>
            <person name="Detter J.C."/>
            <person name="Han C."/>
            <person name="Tapia R."/>
            <person name="Land M."/>
            <person name="Hauser L."/>
            <person name="Kyrpides N."/>
            <person name="Ivanova N."/>
            <person name="Mikhailova N."/>
            <person name="Pagani I."/>
            <person name="Rawat S."/>
            <person name="Mannisto M."/>
            <person name="Haggblom M."/>
            <person name="Woyke T."/>
        </authorList>
    </citation>
    <scope>NUCLEOTIDE SEQUENCE [LARGE SCALE GENOMIC DNA]</scope>
    <source>
        <strain evidence="4">ATCC BAA-1857 / DSM 23137 / MP5ACTX8</strain>
    </source>
</reference>
<feature type="transmembrane region" description="Helical" evidence="1">
    <location>
        <begin position="269"/>
        <end position="287"/>
    </location>
</feature>
<feature type="transmembrane region" description="Helical" evidence="1">
    <location>
        <begin position="331"/>
        <end position="352"/>
    </location>
</feature>
<keyword evidence="4" id="KW-1185">Reference proteome</keyword>
<accession>G8P080</accession>
<dbReference type="PANTHER" id="PTHR23028">
    <property type="entry name" value="ACETYLTRANSFERASE"/>
    <property type="match status" value="1"/>
</dbReference>
<name>G8P080_GRAMM</name>
<keyword evidence="3" id="KW-0808">Transferase</keyword>
<dbReference type="PANTHER" id="PTHR23028:SF134">
    <property type="entry name" value="PUTATIVE (AFU_ORTHOLOGUE AFUA_4G08520)-RELATED"/>
    <property type="match status" value="1"/>
</dbReference>
<feature type="transmembrane region" description="Helical" evidence="1">
    <location>
        <begin position="201"/>
        <end position="220"/>
    </location>
</feature>
<dbReference type="Proteomes" id="UP000007113">
    <property type="component" value="Chromosome"/>
</dbReference>
<keyword evidence="1" id="KW-1133">Transmembrane helix</keyword>
<dbReference type="STRING" id="682795.AciX8_2561"/>
<dbReference type="AlphaFoldDB" id="G8P080"/>
<dbReference type="OrthoDB" id="9796461at2"/>
<feature type="transmembrane region" description="Helical" evidence="1">
    <location>
        <begin position="80"/>
        <end position="101"/>
    </location>
</feature>
<keyword evidence="1" id="KW-0472">Membrane</keyword>
<feature type="transmembrane region" description="Helical" evidence="1">
    <location>
        <begin position="168"/>
        <end position="189"/>
    </location>
</feature>
<dbReference type="InterPro" id="IPR050879">
    <property type="entry name" value="Acyltransferase_3"/>
</dbReference>
<dbReference type="EMBL" id="CP003130">
    <property type="protein sequence ID" value="AEU36874.1"/>
    <property type="molecule type" value="Genomic_DNA"/>
</dbReference>
<dbReference type="Pfam" id="PF01757">
    <property type="entry name" value="Acyl_transf_3"/>
    <property type="match status" value="1"/>
</dbReference>
<evidence type="ECO:0000256" key="1">
    <source>
        <dbReference type="SAM" id="Phobius"/>
    </source>
</evidence>
<dbReference type="eggNOG" id="COG1835">
    <property type="taxonomic scope" value="Bacteria"/>
</dbReference>